<reference evidence="2 3" key="1">
    <citation type="journal article" date="2010" name="Science">
        <title>Plasticity of animal genome architecture unmasked by rapid evolution of a pelagic tunicate.</title>
        <authorList>
            <person name="Denoeud F."/>
            <person name="Henriet S."/>
            <person name="Mungpakdee S."/>
            <person name="Aury J.M."/>
            <person name="Da Silva C."/>
            <person name="Brinkmann H."/>
            <person name="Mikhaleva J."/>
            <person name="Olsen L.C."/>
            <person name="Jubin C."/>
            <person name="Canestro C."/>
            <person name="Bouquet J.M."/>
            <person name="Danks G."/>
            <person name="Poulain J."/>
            <person name="Campsteijn C."/>
            <person name="Adamski M."/>
            <person name="Cross I."/>
            <person name="Yadetie F."/>
            <person name="Muffato M."/>
            <person name="Louis A."/>
            <person name="Butcher S."/>
            <person name="Tsagkogeorga G."/>
            <person name="Konrad A."/>
            <person name="Singh S."/>
            <person name="Jensen M.F."/>
            <person name="Cong E.H."/>
            <person name="Eikeseth-Otteraa H."/>
            <person name="Noel B."/>
            <person name="Anthouard V."/>
            <person name="Porcel B.M."/>
            <person name="Kachouri-Lafond R."/>
            <person name="Nishino A."/>
            <person name="Ugolini M."/>
            <person name="Chourrout P."/>
            <person name="Nishida H."/>
            <person name="Aasland R."/>
            <person name="Huzurbazar S."/>
            <person name="Westhof E."/>
            <person name="Delsuc F."/>
            <person name="Lehrach H."/>
            <person name="Reinhardt R."/>
            <person name="Weissenbach J."/>
            <person name="Roy S.W."/>
            <person name="Artiguenave F."/>
            <person name="Postlethwait J.H."/>
            <person name="Manak J.R."/>
            <person name="Thompson E.M."/>
            <person name="Jaillon O."/>
            <person name="Du Pasquier L."/>
            <person name="Boudinot P."/>
            <person name="Liberles D.A."/>
            <person name="Volff J.N."/>
            <person name="Philippe H."/>
            <person name="Lenhard B."/>
            <person name="Roest Crollius H."/>
            <person name="Wincker P."/>
            <person name="Chourrout D."/>
        </authorList>
    </citation>
    <scope>NUCLEOTIDE SEQUENCE [LARGE SCALE GENOMIC DNA]</scope>
</reference>
<evidence type="ECO:0000256" key="1">
    <source>
        <dbReference type="SAM" id="MobiDB-lite"/>
    </source>
</evidence>
<proteinExistence type="predicted"/>
<dbReference type="InParanoid" id="E4XLC6"/>
<sequence length="363" mass="41193">MGIGDSKTMSKTRKQLACGADVQETLAGTSGATVNNEEQPETSDKVLEERVKTLEAKSKLLDTLVKAQEALRQDVDLVETQLVVSHQHNDVIVPTDYTRRLLELEKVTGSFAKPIQITVSQAYEVEAVYANMLAMTLGRETRCLYNATKFSLYDQYPDLTGEQRDVKIIPLEASVYKEFADINCLVKELMTEGKDIRKWSLNFRDGMYLVAQSTFQAFFGKLLDLVTNPNEEKVESRDLARLVSQIKEGLKRLFGRHNNTVYRLDSWLRMFDGGKEKFPRQEAFQELRNLYPKKAEVAKQVFTAIGLDKADLALEDGLEDWGTTKTRKRQASSSDPSSSETEDEPSGSIFDTFLRNKKLRKDF</sequence>
<dbReference type="AlphaFoldDB" id="E4XLC6"/>
<accession>E4XLC6</accession>
<dbReference type="Proteomes" id="UP000001307">
    <property type="component" value="Unassembled WGS sequence"/>
</dbReference>
<protein>
    <submittedName>
        <fullName evidence="2">Uncharacterized protein</fullName>
    </submittedName>
</protein>
<keyword evidence="3" id="KW-1185">Reference proteome</keyword>
<feature type="region of interest" description="Disordered" evidence="1">
    <location>
        <begin position="323"/>
        <end position="349"/>
    </location>
</feature>
<evidence type="ECO:0000313" key="3">
    <source>
        <dbReference type="Proteomes" id="UP000001307"/>
    </source>
</evidence>
<name>E4XLC6_OIKDI</name>
<evidence type="ECO:0000313" key="2">
    <source>
        <dbReference type="EMBL" id="CBY10887.1"/>
    </source>
</evidence>
<dbReference type="EMBL" id="FN653069">
    <property type="protein sequence ID" value="CBY10887.1"/>
    <property type="molecule type" value="Genomic_DNA"/>
</dbReference>
<gene>
    <name evidence="2" type="ORF">GSOID_T00014509001</name>
</gene>
<organism evidence="2 3">
    <name type="scientific">Oikopleura dioica</name>
    <name type="common">Tunicate</name>
    <dbReference type="NCBI Taxonomy" id="34765"/>
    <lineage>
        <taxon>Eukaryota</taxon>
        <taxon>Metazoa</taxon>
        <taxon>Chordata</taxon>
        <taxon>Tunicata</taxon>
        <taxon>Appendicularia</taxon>
        <taxon>Copelata</taxon>
        <taxon>Oikopleuridae</taxon>
        <taxon>Oikopleura</taxon>
    </lineage>
</organism>